<evidence type="ECO:0000313" key="6">
    <source>
        <dbReference type="EMBL" id="VAX25625.1"/>
    </source>
</evidence>
<dbReference type="FunFam" id="3.40.50.300:FF:000032">
    <property type="entry name" value="Export ABC transporter ATP-binding protein"/>
    <property type="match status" value="1"/>
</dbReference>
<dbReference type="SMART" id="SM00382">
    <property type="entry name" value="AAA"/>
    <property type="match status" value="1"/>
</dbReference>
<dbReference type="GO" id="GO:0005524">
    <property type="term" value="F:ATP binding"/>
    <property type="evidence" value="ECO:0007669"/>
    <property type="project" value="UniProtKB-KW"/>
</dbReference>
<keyword evidence="3" id="KW-0547">Nucleotide-binding</keyword>
<dbReference type="PANTHER" id="PTHR24220">
    <property type="entry name" value="IMPORT ATP-BINDING PROTEIN"/>
    <property type="match status" value="1"/>
</dbReference>
<dbReference type="InterPro" id="IPR017911">
    <property type="entry name" value="MacB-like_ATP-bd"/>
</dbReference>
<dbReference type="PROSITE" id="PS50893">
    <property type="entry name" value="ABC_TRANSPORTER_2"/>
    <property type="match status" value="1"/>
</dbReference>
<dbReference type="InterPro" id="IPR027417">
    <property type="entry name" value="P-loop_NTPase"/>
</dbReference>
<dbReference type="GO" id="GO:0098796">
    <property type="term" value="C:membrane protein complex"/>
    <property type="evidence" value="ECO:0007669"/>
    <property type="project" value="UniProtKB-ARBA"/>
</dbReference>
<feature type="domain" description="ABC transporter" evidence="5">
    <location>
        <begin position="11"/>
        <end position="236"/>
    </location>
</feature>
<keyword evidence="6" id="KW-0449">Lipoprotein</keyword>
<reference evidence="6" key="1">
    <citation type="submission" date="2018-06" db="EMBL/GenBank/DDBJ databases">
        <authorList>
            <person name="Zhirakovskaya E."/>
        </authorList>
    </citation>
    <scope>NUCLEOTIDE SEQUENCE</scope>
</reference>
<dbReference type="AlphaFoldDB" id="A0A3B1D1W5"/>
<gene>
    <name evidence="6" type="ORF">MNBD_NITROSPINAE02-584</name>
</gene>
<dbReference type="GO" id="GO:0016887">
    <property type="term" value="F:ATP hydrolysis activity"/>
    <property type="evidence" value="ECO:0007669"/>
    <property type="project" value="InterPro"/>
</dbReference>
<dbReference type="PROSITE" id="PS00211">
    <property type="entry name" value="ABC_TRANSPORTER_1"/>
    <property type="match status" value="1"/>
</dbReference>
<dbReference type="InterPro" id="IPR017871">
    <property type="entry name" value="ABC_transporter-like_CS"/>
</dbReference>
<dbReference type="PANTHER" id="PTHR24220:SF689">
    <property type="entry name" value="LIPOPROTEIN-RELEASING SYSTEM ATP-BINDING PROTEIN LOLD"/>
    <property type="match status" value="1"/>
</dbReference>
<dbReference type="InterPro" id="IPR015854">
    <property type="entry name" value="ABC_transpr_LolD-like"/>
</dbReference>
<evidence type="ECO:0000259" key="5">
    <source>
        <dbReference type="PROSITE" id="PS50893"/>
    </source>
</evidence>
<keyword evidence="2" id="KW-0813">Transport</keyword>
<dbReference type="GO" id="GO:0022857">
    <property type="term" value="F:transmembrane transporter activity"/>
    <property type="evidence" value="ECO:0007669"/>
    <property type="project" value="TreeGrafter"/>
</dbReference>
<name>A0A3B1D1W5_9ZZZZ</name>
<dbReference type="SUPFAM" id="SSF52540">
    <property type="entry name" value="P-loop containing nucleoside triphosphate hydrolases"/>
    <property type="match status" value="1"/>
</dbReference>
<dbReference type="GO" id="GO:0005886">
    <property type="term" value="C:plasma membrane"/>
    <property type="evidence" value="ECO:0007669"/>
    <property type="project" value="TreeGrafter"/>
</dbReference>
<dbReference type="Pfam" id="PF00005">
    <property type="entry name" value="ABC_tran"/>
    <property type="match status" value="1"/>
</dbReference>
<accession>A0A3B1D1W5</accession>
<dbReference type="CDD" id="cd03255">
    <property type="entry name" value="ABC_MJ0796_LolCDE_FtsE"/>
    <property type="match status" value="1"/>
</dbReference>
<organism evidence="6">
    <name type="scientific">hydrothermal vent metagenome</name>
    <dbReference type="NCBI Taxonomy" id="652676"/>
    <lineage>
        <taxon>unclassified sequences</taxon>
        <taxon>metagenomes</taxon>
        <taxon>ecological metagenomes</taxon>
    </lineage>
</organism>
<dbReference type="InterPro" id="IPR003593">
    <property type="entry name" value="AAA+_ATPase"/>
</dbReference>
<protein>
    <submittedName>
        <fullName evidence="6">Lipoprotein releasing system ATP-binding protein LolD</fullName>
    </submittedName>
</protein>
<keyword evidence="4 6" id="KW-0067">ATP-binding</keyword>
<sequence length="237" mass="26291">MSDKSLAKGFVRVNKLKKAFYLDGREIVILDDVDFSVNQGDMVGIVGSSGAGKSTFLYLLGGLDKPTSGEVLYNDIDIFKLDEEKLAHFRSERVGFVFQSSQLLSEFSAEENVALAGMISGQSRSKALVKSREYLKMVGLEHRFKHRPGKLSGGEQQRVAIARALVNEPDIVLADEPTGNLDSKTGAEIFDIIMKLNQESRQSFIIVTHNMHLAKQMSKVARIKDGKFVYNLDGMLE</sequence>
<dbReference type="Gene3D" id="3.40.50.300">
    <property type="entry name" value="P-loop containing nucleotide triphosphate hydrolases"/>
    <property type="match status" value="1"/>
</dbReference>
<evidence type="ECO:0000256" key="3">
    <source>
        <dbReference type="ARBA" id="ARBA00022741"/>
    </source>
</evidence>
<proteinExistence type="inferred from homology"/>
<evidence type="ECO:0000256" key="2">
    <source>
        <dbReference type="ARBA" id="ARBA00022448"/>
    </source>
</evidence>
<dbReference type="InterPro" id="IPR003439">
    <property type="entry name" value="ABC_transporter-like_ATP-bd"/>
</dbReference>
<dbReference type="EMBL" id="UOGE01000107">
    <property type="protein sequence ID" value="VAX25625.1"/>
    <property type="molecule type" value="Genomic_DNA"/>
</dbReference>
<comment type="similarity">
    <text evidence="1">Belongs to the ABC transporter superfamily.</text>
</comment>
<evidence type="ECO:0000256" key="1">
    <source>
        <dbReference type="ARBA" id="ARBA00005417"/>
    </source>
</evidence>
<evidence type="ECO:0000256" key="4">
    <source>
        <dbReference type="ARBA" id="ARBA00022840"/>
    </source>
</evidence>